<keyword evidence="3" id="KW-1185">Reference proteome</keyword>
<gene>
    <name evidence="2" type="ORF">TBK1r_35090</name>
</gene>
<evidence type="ECO:0000313" key="3">
    <source>
        <dbReference type="Proteomes" id="UP000318081"/>
    </source>
</evidence>
<feature type="region of interest" description="Disordered" evidence="1">
    <location>
        <begin position="1"/>
        <end position="43"/>
    </location>
</feature>
<accession>A0ABX5XRB1</accession>
<reference evidence="2 3" key="1">
    <citation type="submission" date="2019-02" db="EMBL/GenBank/DDBJ databases">
        <title>Deep-cultivation of Planctomycetes and their phenomic and genomic characterization uncovers novel biology.</title>
        <authorList>
            <person name="Wiegand S."/>
            <person name="Jogler M."/>
            <person name="Boedeker C."/>
            <person name="Pinto D."/>
            <person name="Vollmers J."/>
            <person name="Rivas-Marin E."/>
            <person name="Kohn T."/>
            <person name="Peeters S.H."/>
            <person name="Heuer A."/>
            <person name="Rast P."/>
            <person name="Oberbeckmann S."/>
            <person name="Bunk B."/>
            <person name="Jeske O."/>
            <person name="Meyerdierks A."/>
            <person name="Storesund J.E."/>
            <person name="Kallscheuer N."/>
            <person name="Luecker S."/>
            <person name="Lage O.M."/>
            <person name="Pohl T."/>
            <person name="Merkel B.J."/>
            <person name="Hornburger P."/>
            <person name="Mueller R.-W."/>
            <person name="Bruemmer F."/>
            <person name="Labrenz M."/>
            <person name="Spormann A.M."/>
            <person name="Op den Camp H."/>
            <person name="Overmann J."/>
            <person name="Amann R."/>
            <person name="Jetten M.S.M."/>
            <person name="Mascher T."/>
            <person name="Medema M.H."/>
            <person name="Devos D.P."/>
            <person name="Kaster A.-K."/>
            <person name="Ovreas L."/>
            <person name="Rohde M."/>
            <person name="Galperin M.Y."/>
            <person name="Jogler C."/>
        </authorList>
    </citation>
    <scope>NUCLEOTIDE SEQUENCE [LARGE SCALE GENOMIC DNA]</scope>
    <source>
        <strain evidence="2 3">TBK1r</strain>
    </source>
</reference>
<sequence length="43" mass="4734">MMRGKMMETGDGFWPILSGGCGRSVRKMEGRKKTLGDGRQETG</sequence>
<evidence type="ECO:0000256" key="1">
    <source>
        <dbReference type="SAM" id="MobiDB-lite"/>
    </source>
</evidence>
<name>A0ABX5XRB1_9BACT</name>
<evidence type="ECO:0000313" key="2">
    <source>
        <dbReference type="EMBL" id="QDV84558.1"/>
    </source>
</evidence>
<dbReference type="EMBL" id="CP036432">
    <property type="protein sequence ID" value="QDV84558.1"/>
    <property type="molecule type" value="Genomic_DNA"/>
</dbReference>
<organism evidence="2 3">
    <name type="scientific">Stieleria magnilauensis</name>
    <dbReference type="NCBI Taxonomy" id="2527963"/>
    <lineage>
        <taxon>Bacteria</taxon>
        <taxon>Pseudomonadati</taxon>
        <taxon>Planctomycetota</taxon>
        <taxon>Planctomycetia</taxon>
        <taxon>Pirellulales</taxon>
        <taxon>Pirellulaceae</taxon>
        <taxon>Stieleria</taxon>
    </lineage>
</organism>
<proteinExistence type="predicted"/>
<feature type="compositionally biased region" description="Basic and acidic residues" evidence="1">
    <location>
        <begin position="26"/>
        <end position="43"/>
    </location>
</feature>
<protein>
    <submittedName>
        <fullName evidence="2">Uncharacterized protein</fullName>
    </submittedName>
</protein>
<dbReference type="Proteomes" id="UP000318081">
    <property type="component" value="Chromosome"/>
</dbReference>